<gene>
    <name evidence="1" type="ORF">A0H81_12655</name>
</gene>
<name>A0A1C7LRP5_GRIFR</name>
<sequence length="163" mass="18403">MEANVLPTALGLPARDTKSRGVSGAGSGYLVEQPYGCLEFWYVLFLPHPRVLLLIHHQQSHLCPSPLRVLSRLLLLGLVQFERCQRLQDMIHRSGAAGLFVPSRDPFYPRAHSVLANDRLDSKIRTIQTSDWVLLESRGSSFPFTFLGSSWSLRRQSFRTTLA</sequence>
<keyword evidence="2" id="KW-1185">Reference proteome</keyword>
<accession>A0A1C7LRP5</accession>
<proteinExistence type="predicted"/>
<evidence type="ECO:0000313" key="1">
    <source>
        <dbReference type="EMBL" id="OBZ67362.1"/>
    </source>
</evidence>
<dbReference type="EMBL" id="LUGG01000024">
    <property type="protein sequence ID" value="OBZ67362.1"/>
    <property type="molecule type" value="Genomic_DNA"/>
</dbReference>
<reference evidence="1 2" key="1">
    <citation type="submission" date="2016-03" db="EMBL/GenBank/DDBJ databases">
        <title>Whole genome sequencing of Grifola frondosa 9006-11.</title>
        <authorList>
            <person name="Min B."/>
            <person name="Park H."/>
            <person name="Kim J.-G."/>
            <person name="Cho H."/>
            <person name="Oh Y.-L."/>
            <person name="Kong W.-S."/>
            <person name="Choi I.-G."/>
        </authorList>
    </citation>
    <scope>NUCLEOTIDE SEQUENCE [LARGE SCALE GENOMIC DNA]</scope>
    <source>
        <strain evidence="1 2">9006-11</strain>
    </source>
</reference>
<dbReference type="Proteomes" id="UP000092993">
    <property type="component" value="Unassembled WGS sequence"/>
</dbReference>
<evidence type="ECO:0000313" key="2">
    <source>
        <dbReference type="Proteomes" id="UP000092993"/>
    </source>
</evidence>
<protein>
    <submittedName>
        <fullName evidence="1">Uncharacterized protein</fullName>
    </submittedName>
</protein>
<comment type="caution">
    <text evidence="1">The sequence shown here is derived from an EMBL/GenBank/DDBJ whole genome shotgun (WGS) entry which is preliminary data.</text>
</comment>
<organism evidence="1 2">
    <name type="scientific">Grifola frondosa</name>
    <name type="common">Maitake</name>
    <name type="synonym">Polyporus frondosus</name>
    <dbReference type="NCBI Taxonomy" id="5627"/>
    <lineage>
        <taxon>Eukaryota</taxon>
        <taxon>Fungi</taxon>
        <taxon>Dikarya</taxon>
        <taxon>Basidiomycota</taxon>
        <taxon>Agaricomycotina</taxon>
        <taxon>Agaricomycetes</taxon>
        <taxon>Polyporales</taxon>
        <taxon>Grifolaceae</taxon>
        <taxon>Grifola</taxon>
    </lineage>
</organism>
<dbReference type="AlphaFoldDB" id="A0A1C7LRP5"/>